<evidence type="ECO:0000313" key="1">
    <source>
        <dbReference type="EMBL" id="KZP09344.1"/>
    </source>
</evidence>
<evidence type="ECO:0008006" key="3">
    <source>
        <dbReference type="Google" id="ProtNLM"/>
    </source>
</evidence>
<dbReference type="OrthoDB" id="2925278at2759"/>
<proteinExistence type="predicted"/>
<accession>A0A165Y9P6</accession>
<evidence type="ECO:0000313" key="2">
    <source>
        <dbReference type="Proteomes" id="UP000076532"/>
    </source>
</evidence>
<dbReference type="Proteomes" id="UP000076532">
    <property type="component" value="Unassembled WGS sequence"/>
</dbReference>
<protein>
    <recommendedName>
        <fullName evidence="3">F-box domain-containing protein</fullName>
    </recommendedName>
</protein>
<keyword evidence="2" id="KW-1185">Reference proteome</keyword>
<dbReference type="AlphaFoldDB" id="A0A165Y9P6"/>
<gene>
    <name evidence="1" type="ORF">FIBSPDRAFT_993569</name>
</gene>
<sequence>SPFDHPQHDNGSVDGAKIKATSGSITLSRSHISALDDDIHHLEAALTELRRKRDGLASYVEANQDLMSPFWWIPRDILVEIFMYFGADWGATLSAPSRTALWPSRVSVAAGEI</sequence>
<feature type="non-terminal residue" evidence="1">
    <location>
        <position position="1"/>
    </location>
</feature>
<name>A0A165Y9P6_9AGAM</name>
<organism evidence="1 2">
    <name type="scientific">Athelia psychrophila</name>
    <dbReference type="NCBI Taxonomy" id="1759441"/>
    <lineage>
        <taxon>Eukaryota</taxon>
        <taxon>Fungi</taxon>
        <taxon>Dikarya</taxon>
        <taxon>Basidiomycota</taxon>
        <taxon>Agaricomycotina</taxon>
        <taxon>Agaricomycetes</taxon>
        <taxon>Agaricomycetidae</taxon>
        <taxon>Atheliales</taxon>
        <taxon>Atheliaceae</taxon>
        <taxon>Athelia</taxon>
    </lineage>
</organism>
<reference evidence="1 2" key="1">
    <citation type="journal article" date="2016" name="Mol. Biol. Evol.">
        <title>Comparative Genomics of Early-Diverging Mushroom-Forming Fungi Provides Insights into the Origins of Lignocellulose Decay Capabilities.</title>
        <authorList>
            <person name="Nagy L.G."/>
            <person name="Riley R."/>
            <person name="Tritt A."/>
            <person name="Adam C."/>
            <person name="Daum C."/>
            <person name="Floudas D."/>
            <person name="Sun H."/>
            <person name="Yadav J.S."/>
            <person name="Pangilinan J."/>
            <person name="Larsson K.H."/>
            <person name="Matsuura K."/>
            <person name="Barry K."/>
            <person name="Labutti K."/>
            <person name="Kuo R."/>
            <person name="Ohm R.A."/>
            <person name="Bhattacharya S.S."/>
            <person name="Shirouzu T."/>
            <person name="Yoshinaga Y."/>
            <person name="Martin F.M."/>
            <person name="Grigoriev I.V."/>
            <person name="Hibbett D.S."/>
        </authorList>
    </citation>
    <scope>NUCLEOTIDE SEQUENCE [LARGE SCALE GENOMIC DNA]</scope>
    <source>
        <strain evidence="1 2">CBS 109695</strain>
    </source>
</reference>
<dbReference type="EMBL" id="KV417702">
    <property type="protein sequence ID" value="KZP09344.1"/>
    <property type="molecule type" value="Genomic_DNA"/>
</dbReference>